<keyword evidence="3" id="KW-1185">Reference proteome</keyword>
<feature type="region of interest" description="Disordered" evidence="1">
    <location>
        <begin position="19"/>
        <end position="42"/>
    </location>
</feature>
<evidence type="ECO:0000256" key="1">
    <source>
        <dbReference type="SAM" id="MobiDB-lite"/>
    </source>
</evidence>
<gene>
    <name evidence="2" type="ORF">PoB_002519100</name>
</gene>
<protein>
    <submittedName>
        <fullName evidence="2">Uncharacterized protein</fullName>
    </submittedName>
</protein>
<comment type="caution">
    <text evidence="2">The sequence shown here is derived from an EMBL/GenBank/DDBJ whole genome shotgun (WGS) entry which is preliminary data.</text>
</comment>
<organism evidence="2 3">
    <name type="scientific">Plakobranchus ocellatus</name>
    <dbReference type="NCBI Taxonomy" id="259542"/>
    <lineage>
        <taxon>Eukaryota</taxon>
        <taxon>Metazoa</taxon>
        <taxon>Spiralia</taxon>
        <taxon>Lophotrochozoa</taxon>
        <taxon>Mollusca</taxon>
        <taxon>Gastropoda</taxon>
        <taxon>Heterobranchia</taxon>
        <taxon>Euthyneura</taxon>
        <taxon>Panpulmonata</taxon>
        <taxon>Sacoglossa</taxon>
        <taxon>Placobranchoidea</taxon>
        <taxon>Plakobranchidae</taxon>
        <taxon>Plakobranchus</taxon>
    </lineage>
</organism>
<sequence length="179" mass="19935">MLTLRLIVFLTTPQGDLRFSGPPSGLGDCGGARTRDSKDSSKAERKDWKLQCCINHAKNLYHSNSFCRDLTSGHIPYQNTKISLKMRSVTTAFKRLILSADFSPPSAKTGPFTQRKGAQQSELTTSMYSGHNYPRVLHRVTSLHQGCHSTLCWLLDMYACPSNHGQTHAVATKVSRYTT</sequence>
<reference evidence="2 3" key="1">
    <citation type="journal article" date="2021" name="Elife">
        <title>Chloroplast acquisition without the gene transfer in kleptoplastic sea slugs, Plakobranchus ocellatus.</title>
        <authorList>
            <person name="Maeda T."/>
            <person name="Takahashi S."/>
            <person name="Yoshida T."/>
            <person name="Shimamura S."/>
            <person name="Takaki Y."/>
            <person name="Nagai Y."/>
            <person name="Toyoda A."/>
            <person name="Suzuki Y."/>
            <person name="Arimoto A."/>
            <person name="Ishii H."/>
            <person name="Satoh N."/>
            <person name="Nishiyama T."/>
            <person name="Hasebe M."/>
            <person name="Maruyama T."/>
            <person name="Minagawa J."/>
            <person name="Obokata J."/>
            <person name="Shigenobu S."/>
        </authorList>
    </citation>
    <scope>NUCLEOTIDE SEQUENCE [LARGE SCALE GENOMIC DNA]</scope>
</reference>
<feature type="compositionally biased region" description="Basic and acidic residues" evidence="1">
    <location>
        <begin position="33"/>
        <end position="42"/>
    </location>
</feature>
<evidence type="ECO:0000313" key="2">
    <source>
        <dbReference type="EMBL" id="GFN98685.1"/>
    </source>
</evidence>
<evidence type="ECO:0000313" key="3">
    <source>
        <dbReference type="Proteomes" id="UP000735302"/>
    </source>
</evidence>
<dbReference type="AlphaFoldDB" id="A0AAV3ZRU1"/>
<dbReference type="Proteomes" id="UP000735302">
    <property type="component" value="Unassembled WGS sequence"/>
</dbReference>
<dbReference type="EMBL" id="BLXT01002861">
    <property type="protein sequence ID" value="GFN98685.1"/>
    <property type="molecule type" value="Genomic_DNA"/>
</dbReference>
<proteinExistence type="predicted"/>
<accession>A0AAV3ZRU1</accession>
<name>A0AAV3ZRU1_9GAST</name>